<evidence type="ECO:0000259" key="1">
    <source>
        <dbReference type="Pfam" id="PF13612"/>
    </source>
</evidence>
<dbReference type="RefSeq" id="WP_321560277.1">
    <property type="nucleotide sequence ID" value="NZ_CP139558.1"/>
</dbReference>
<sequence length="291" mass="33894">MIDALKEILGEQPSLLKTRVRPGPKIKFTDIDIIALSLTADHLALNSENYLFAALNSDYKECFPNLLSRRQYHDRRKNLKKEIIYLQGIINRKMEKPRKSQDIYVIDSMPLKICKMARMFRSTICKDDSSLIPKESQCWAQDESYYGFKLNVVCTGEGVIKKFKVDDSTRHDIHYLDEIGDDFKGCRIVGDKGYISKGRKQELLDTYNIHLETPFRKNQKNPKPFIYGKVRKRIETLFSQLNIQFDIQRNFAKTTKGYLTRLYSKLCTITLLQYINKSKGKPIGQVQYALI</sequence>
<evidence type="ECO:0000313" key="2">
    <source>
        <dbReference type="EMBL" id="WPU91109.1"/>
    </source>
</evidence>
<keyword evidence="3" id="KW-1185">Reference proteome</keyword>
<reference evidence="2 3" key="1">
    <citation type="submission" date="2023-11" db="EMBL/GenBank/DDBJ databases">
        <title>Analysis of the Genomes of Mucilaginibacter gossypii cycad 4 and M. sabulilitoris SNA2: microbes with the potential for plant growth promotion.</title>
        <authorList>
            <person name="Hirsch A.M."/>
            <person name="Humm E."/>
            <person name="Rubbi M."/>
            <person name="Del Vecchio G."/>
            <person name="Ha S.M."/>
            <person name="Pellegrini M."/>
            <person name="Gunsalus R.P."/>
        </authorList>
    </citation>
    <scope>NUCLEOTIDE SEQUENCE [LARGE SCALE GENOMIC DNA]</scope>
    <source>
        <strain evidence="2 3">SNA2</strain>
    </source>
</reference>
<proteinExistence type="predicted"/>
<organism evidence="2 3">
    <name type="scientific">Mucilaginibacter sabulilitoris</name>
    <dbReference type="NCBI Taxonomy" id="1173583"/>
    <lineage>
        <taxon>Bacteria</taxon>
        <taxon>Pseudomonadati</taxon>
        <taxon>Bacteroidota</taxon>
        <taxon>Sphingobacteriia</taxon>
        <taxon>Sphingobacteriales</taxon>
        <taxon>Sphingobacteriaceae</taxon>
        <taxon>Mucilaginibacter</taxon>
    </lineage>
</organism>
<dbReference type="Proteomes" id="UP001324380">
    <property type="component" value="Chromosome"/>
</dbReference>
<evidence type="ECO:0000313" key="3">
    <source>
        <dbReference type="Proteomes" id="UP001324380"/>
    </source>
</evidence>
<gene>
    <name evidence="2" type="ORF">SNE25_17455</name>
</gene>
<name>A0ABZ0TD14_9SPHI</name>
<dbReference type="EMBL" id="CP139558">
    <property type="protein sequence ID" value="WPU91109.1"/>
    <property type="molecule type" value="Genomic_DNA"/>
</dbReference>
<dbReference type="InterPro" id="IPR025668">
    <property type="entry name" value="Tnp_DDE_dom"/>
</dbReference>
<protein>
    <submittedName>
        <fullName evidence="2">IS982 family transposase</fullName>
    </submittedName>
</protein>
<feature type="domain" description="Transposase DDE" evidence="1">
    <location>
        <begin position="100"/>
        <end position="243"/>
    </location>
</feature>
<dbReference type="NCBIfam" id="NF033520">
    <property type="entry name" value="transpos_IS982"/>
    <property type="match status" value="1"/>
</dbReference>
<dbReference type="Pfam" id="PF13612">
    <property type="entry name" value="DDE_Tnp_1_3"/>
    <property type="match status" value="1"/>
</dbReference>
<accession>A0ABZ0TD14</accession>